<gene>
    <name evidence="1" type="ORF">ACFSMZ_12200</name>
</gene>
<dbReference type="Proteomes" id="UP001597373">
    <property type="component" value="Unassembled WGS sequence"/>
</dbReference>
<protein>
    <submittedName>
        <fullName evidence="1">Uncharacterized protein</fullName>
    </submittedName>
</protein>
<comment type="caution">
    <text evidence="1">The sequence shown here is derived from an EMBL/GenBank/DDBJ whole genome shotgun (WGS) entry which is preliminary data.</text>
</comment>
<evidence type="ECO:0000313" key="2">
    <source>
        <dbReference type="Proteomes" id="UP001597373"/>
    </source>
</evidence>
<evidence type="ECO:0000313" key="1">
    <source>
        <dbReference type="EMBL" id="MFD2260521.1"/>
    </source>
</evidence>
<reference evidence="2" key="1">
    <citation type="journal article" date="2019" name="Int. J. Syst. Evol. Microbiol.">
        <title>The Global Catalogue of Microorganisms (GCM) 10K type strain sequencing project: providing services to taxonomists for standard genome sequencing and annotation.</title>
        <authorList>
            <consortium name="The Broad Institute Genomics Platform"/>
            <consortium name="The Broad Institute Genome Sequencing Center for Infectious Disease"/>
            <person name="Wu L."/>
            <person name="Ma J."/>
        </authorList>
    </citation>
    <scope>NUCLEOTIDE SEQUENCE [LARGE SCALE GENOMIC DNA]</scope>
    <source>
        <strain evidence="2">KCTC 23707</strain>
    </source>
</reference>
<organism evidence="1 2">
    <name type="scientific">Chelativorans composti</name>
    <dbReference type="NCBI Taxonomy" id="768533"/>
    <lineage>
        <taxon>Bacteria</taxon>
        <taxon>Pseudomonadati</taxon>
        <taxon>Pseudomonadota</taxon>
        <taxon>Alphaproteobacteria</taxon>
        <taxon>Hyphomicrobiales</taxon>
        <taxon>Phyllobacteriaceae</taxon>
        <taxon>Chelativorans</taxon>
    </lineage>
</organism>
<name>A0ABW5DKL2_9HYPH</name>
<keyword evidence="2" id="KW-1185">Reference proteome</keyword>
<proteinExistence type="predicted"/>
<accession>A0ABW5DKL2</accession>
<dbReference type="EMBL" id="JBHUIR010000045">
    <property type="protein sequence ID" value="MFD2260521.1"/>
    <property type="molecule type" value="Genomic_DNA"/>
</dbReference>
<sequence length="88" mass="9816">MSAVIASDPFGLVGDLEDHIGTVDDLLRALMMLAETLDDDRSAVWRVAFIAQKEMQAIGEIHGRLFRLLHPNRDHFEVEGWPCDGGVQ</sequence>
<dbReference type="RefSeq" id="WP_345099541.1">
    <property type="nucleotide sequence ID" value="NZ_BAABGS010000065.1"/>
</dbReference>